<evidence type="ECO:0000313" key="8">
    <source>
        <dbReference type="Proteomes" id="UP000315440"/>
    </source>
</evidence>
<dbReference type="PANTHER" id="PTHR11496">
    <property type="entry name" value="ALCOHOL DEHYDROGENASE"/>
    <property type="match status" value="1"/>
</dbReference>
<dbReference type="FunFam" id="3.40.50.1970:FF:000003">
    <property type="entry name" value="Alcohol dehydrogenase, iron-containing"/>
    <property type="match status" value="1"/>
</dbReference>
<dbReference type="GO" id="GO:0004022">
    <property type="term" value="F:alcohol dehydrogenase (NAD+) activity"/>
    <property type="evidence" value="ECO:0007669"/>
    <property type="project" value="TreeGrafter"/>
</dbReference>
<dbReference type="SUPFAM" id="SSF56796">
    <property type="entry name" value="Dehydroquinate synthase-like"/>
    <property type="match status" value="1"/>
</dbReference>
<name>A0A5C5ZJ14_9BACT</name>
<feature type="domain" description="Fe-containing alcohol dehydrogenase-like C-terminal" evidence="6">
    <location>
        <begin position="188"/>
        <end position="388"/>
    </location>
</feature>
<evidence type="ECO:0000256" key="2">
    <source>
        <dbReference type="ARBA" id="ARBA00007358"/>
    </source>
</evidence>
<dbReference type="InterPro" id="IPR018211">
    <property type="entry name" value="ADH_Fe_CS"/>
</dbReference>
<dbReference type="EMBL" id="SJPQ01000003">
    <property type="protein sequence ID" value="TWT87339.1"/>
    <property type="molecule type" value="Genomic_DNA"/>
</dbReference>
<dbReference type="Pfam" id="PF25137">
    <property type="entry name" value="ADH_Fe_C"/>
    <property type="match status" value="1"/>
</dbReference>
<gene>
    <name evidence="7" type="primary">dhaT</name>
    <name evidence="7" type="ORF">Mal64_28770</name>
</gene>
<dbReference type="RefSeq" id="WP_146401393.1">
    <property type="nucleotide sequence ID" value="NZ_SJPQ01000003.1"/>
</dbReference>
<protein>
    <submittedName>
        <fullName evidence="7">1,3-propanediol dehydrogenase</fullName>
        <ecNumber evidence="7">1.1.1.202</ecNumber>
    </submittedName>
</protein>
<comment type="caution">
    <text evidence="7">The sequence shown here is derived from an EMBL/GenBank/DDBJ whole genome shotgun (WGS) entry which is preliminary data.</text>
</comment>
<dbReference type="AlphaFoldDB" id="A0A5C5ZJ14"/>
<evidence type="ECO:0000313" key="7">
    <source>
        <dbReference type="EMBL" id="TWT87339.1"/>
    </source>
</evidence>
<accession>A0A5C5ZJ14</accession>
<dbReference type="InterPro" id="IPR001670">
    <property type="entry name" value="ADH_Fe/GldA"/>
</dbReference>
<dbReference type="CDD" id="cd08551">
    <property type="entry name" value="Fe-ADH"/>
    <property type="match status" value="1"/>
</dbReference>
<dbReference type="GO" id="GO:0047516">
    <property type="term" value="F:1,3-propanediol dehydrogenase activity"/>
    <property type="evidence" value="ECO:0007669"/>
    <property type="project" value="UniProtKB-EC"/>
</dbReference>
<dbReference type="PANTHER" id="PTHR11496:SF102">
    <property type="entry name" value="ALCOHOL DEHYDROGENASE 4"/>
    <property type="match status" value="1"/>
</dbReference>
<dbReference type="Proteomes" id="UP000315440">
    <property type="component" value="Unassembled WGS sequence"/>
</dbReference>
<dbReference type="InterPro" id="IPR039697">
    <property type="entry name" value="Alcohol_dehydrogenase_Fe"/>
</dbReference>
<dbReference type="EC" id="1.1.1.202" evidence="7"/>
<dbReference type="GO" id="GO:0046872">
    <property type="term" value="F:metal ion binding"/>
    <property type="evidence" value="ECO:0007669"/>
    <property type="project" value="InterPro"/>
</dbReference>
<proteinExistence type="inferred from homology"/>
<evidence type="ECO:0000259" key="5">
    <source>
        <dbReference type="Pfam" id="PF00465"/>
    </source>
</evidence>
<keyword evidence="4" id="KW-0520">NAD</keyword>
<evidence type="ECO:0000256" key="4">
    <source>
        <dbReference type="ARBA" id="ARBA00023027"/>
    </source>
</evidence>
<evidence type="ECO:0000259" key="6">
    <source>
        <dbReference type="Pfam" id="PF25137"/>
    </source>
</evidence>
<reference evidence="7 8" key="1">
    <citation type="submission" date="2019-02" db="EMBL/GenBank/DDBJ databases">
        <title>Deep-cultivation of Planctomycetes and their phenomic and genomic characterization uncovers novel biology.</title>
        <authorList>
            <person name="Wiegand S."/>
            <person name="Jogler M."/>
            <person name="Boedeker C."/>
            <person name="Pinto D."/>
            <person name="Vollmers J."/>
            <person name="Rivas-Marin E."/>
            <person name="Kohn T."/>
            <person name="Peeters S.H."/>
            <person name="Heuer A."/>
            <person name="Rast P."/>
            <person name="Oberbeckmann S."/>
            <person name="Bunk B."/>
            <person name="Jeske O."/>
            <person name="Meyerdierks A."/>
            <person name="Storesund J.E."/>
            <person name="Kallscheuer N."/>
            <person name="Luecker S."/>
            <person name="Lage O.M."/>
            <person name="Pohl T."/>
            <person name="Merkel B.J."/>
            <person name="Hornburger P."/>
            <person name="Mueller R.-W."/>
            <person name="Bruemmer F."/>
            <person name="Labrenz M."/>
            <person name="Spormann A.M."/>
            <person name="Op Den Camp H."/>
            <person name="Overmann J."/>
            <person name="Amann R."/>
            <person name="Jetten M.S.M."/>
            <person name="Mascher T."/>
            <person name="Medema M.H."/>
            <person name="Devos D.P."/>
            <person name="Kaster A.-K."/>
            <person name="Ovreas L."/>
            <person name="Rohde M."/>
            <person name="Galperin M.Y."/>
            <person name="Jogler C."/>
        </authorList>
    </citation>
    <scope>NUCLEOTIDE SEQUENCE [LARGE SCALE GENOMIC DNA]</scope>
    <source>
        <strain evidence="7 8">Mal64</strain>
    </source>
</reference>
<dbReference type="OrthoDB" id="9804734at2"/>
<dbReference type="InterPro" id="IPR056798">
    <property type="entry name" value="ADH_Fe_C"/>
</dbReference>
<organism evidence="7 8">
    <name type="scientific">Pseudobythopirellula maris</name>
    <dbReference type="NCBI Taxonomy" id="2527991"/>
    <lineage>
        <taxon>Bacteria</taxon>
        <taxon>Pseudomonadati</taxon>
        <taxon>Planctomycetota</taxon>
        <taxon>Planctomycetia</taxon>
        <taxon>Pirellulales</taxon>
        <taxon>Lacipirellulaceae</taxon>
        <taxon>Pseudobythopirellula</taxon>
    </lineage>
</organism>
<evidence type="ECO:0000256" key="3">
    <source>
        <dbReference type="ARBA" id="ARBA00023002"/>
    </source>
</evidence>
<dbReference type="Pfam" id="PF00465">
    <property type="entry name" value="Fe-ADH"/>
    <property type="match status" value="1"/>
</dbReference>
<feature type="domain" description="Alcohol dehydrogenase iron-type/glycerol dehydrogenase GldA" evidence="5">
    <location>
        <begin position="9"/>
        <end position="177"/>
    </location>
</feature>
<sequence length="389" mass="41109">MTPFDFQCPTKVAFGAGRIAELGALTAALGAGRVLVVSDPGVIEAGHTRRGVDSLRAAGLDTLIFDGVEENPTTDNVAAGVAVAQDFKPDAIVAIGGGSSMDCAKGINFIHSCGGRMQDYWGVGKATAELLPMAAVPTTAGTGSETQSFALISDAESHVKMACGDKRAAFRVAVLDPELTLTQPPRVTALTGVDAIAHTVETWVTTKRTDVSLAFSRQAWRMLIRGFPRVLRDPADLEARSFMQLGACYAGLAIENSMLGAAHALANPLTAHYGVVHGEAVGLMLPHVVRHNGLRMEQSQPTKPSPYHEMHLFVSYPEASPPEKAIEGLARFLTDLTAEAGLATTLGALGVEETKLPQLAADAAKQWTGTFNPVEMTADDYQHLYEAAC</sequence>
<comment type="cofactor">
    <cofactor evidence="1">
        <name>Fe cation</name>
        <dbReference type="ChEBI" id="CHEBI:24875"/>
    </cofactor>
</comment>
<dbReference type="Gene3D" id="1.20.1090.10">
    <property type="entry name" value="Dehydroquinate synthase-like - alpha domain"/>
    <property type="match status" value="1"/>
</dbReference>
<dbReference type="Gene3D" id="3.40.50.1970">
    <property type="match status" value="1"/>
</dbReference>
<keyword evidence="8" id="KW-1185">Reference proteome</keyword>
<dbReference type="PROSITE" id="PS00913">
    <property type="entry name" value="ADH_IRON_1"/>
    <property type="match status" value="1"/>
</dbReference>
<comment type="similarity">
    <text evidence="2">Belongs to the iron-containing alcohol dehydrogenase family.</text>
</comment>
<evidence type="ECO:0000256" key="1">
    <source>
        <dbReference type="ARBA" id="ARBA00001962"/>
    </source>
</evidence>
<keyword evidence="3 7" id="KW-0560">Oxidoreductase</keyword>